<dbReference type="InterPro" id="IPR036908">
    <property type="entry name" value="RlpA-like_sf"/>
</dbReference>
<dbReference type="RefSeq" id="WP_377051821.1">
    <property type="nucleotide sequence ID" value="NZ_JBHLVZ010000043.1"/>
</dbReference>
<dbReference type="EC" id="4.2.2.-" evidence="3"/>
<accession>A0ABV6ITF5</accession>
<feature type="chain" id="PRO_5044947355" description="Endolytic peptidoglycan transglycosylase RlpA" evidence="3">
    <location>
        <begin position="26"/>
        <end position="193"/>
    </location>
</feature>
<feature type="domain" description="RlpA-like protein double-psi beta-barrel" evidence="5">
    <location>
        <begin position="81"/>
        <end position="169"/>
    </location>
</feature>
<dbReference type="EMBL" id="JBHLVZ010000043">
    <property type="protein sequence ID" value="MFC0386899.1"/>
    <property type="molecule type" value="Genomic_DNA"/>
</dbReference>
<dbReference type="NCBIfam" id="TIGR00413">
    <property type="entry name" value="rlpA"/>
    <property type="match status" value="1"/>
</dbReference>
<evidence type="ECO:0000259" key="5">
    <source>
        <dbReference type="Pfam" id="PF03330"/>
    </source>
</evidence>
<keyword evidence="1 3" id="KW-0456">Lyase</keyword>
<keyword evidence="2 3" id="KW-0961">Cell wall biogenesis/degradation</keyword>
<gene>
    <name evidence="3" type="primary">rlpA</name>
    <name evidence="6" type="ORF">ACFFIC_15280</name>
</gene>
<proteinExistence type="inferred from homology"/>
<dbReference type="InterPro" id="IPR012997">
    <property type="entry name" value="RplA"/>
</dbReference>
<organism evidence="6 7">
    <name type="scientific">Muricoccus vinaceus</name>
    <dbReference type="NCBI Taxonomy" id="424704"/>
    <lineage>
        <taxon>Bacteria</taxon>
        <taxon>Pseudomonadati</taxon>
        <taxon>Pseudomonadota</taxon>
        <taxon>Alphaproteobacteria</taxon>
        <taxon>Acetobacterales</taxon>
        <taxon>Roseomonadaceae</taxon>
        <taxon>Muricoccus</taxon>
    </lineage>
</organism>
<dbReference type="InterPro" id="IPR034718">
    <property type="entry name" value="RlpA"/>
</dbReference>
<evidence type="ECO:0000256" key="1">
    <source>
        <dbReference type="ARBA" id="ARBA00023239"/>
    </source>
</evidence>
<dbReference type="CDD" id="cd22268">
    <property type="entry name" value="DPBB_RlpA-like"/>
    <property type="match status" value="1"/>
</dbReference>
<dbReference type="SUPFAM" id="SSF50685">
    <property type="entry name" value="Barwin-like endoglucanases"/>
    <property type="match status" value="1"/>
</dbReference>
<comment type="caution">
    <text evidence="6">The sequence shown here is derived from an EMBL/GenBank/DDBJ whole genome shotgun (WGS) entry which is preliminary data.</text>
</comment>
<sequence precursor="true">MRLRAIAGLLAAMVLALGGFTPSEARTGGHEARRVEVPVRHNVHGPVHARAQSRPHVRRPARPARAAVHHAGGRHAQGATQRGHASVYAYSLAGRRMADGGRFDPHSDTVASRTLPLGGRARVTNLRNGRSVVVRVRDRGPSTRRRILDVSPGVAARLGMADAGTAPVAVTPLPGLVARAEAAPSGGRDSPRR</sequence>
<dbReference type="Proteomes" id="UP001589789">
    <property type="component" value="Unassembled WGS sequence"/>
</dbReference>
<evidence type="ECO:0000313" key="7">
    <source>
        <dbReference type="Proteomes" id="UP001589789"/>
    </source>
</evidence>
<dbReference type="Gene3D" id="2.40.40.10">
    <property type="entry name" value="RlpA-like domain"/>
    <property type="match status" value="1"/>
</dbReference>
<evidence type="ECO:0000313" key="6">
    <source>
        <dbReference type="EMBL" id="MFC0386899.1"/>
    </source>
</evidence>
<comment type="function">
    <text evidence="3">Lytic transglycosylase with a strong preference for naked glycan strands that lack stem peptides.</text>
</comment>
<dbReference type="Pfam" id="PF03330">
    <property type="entry name" value="DPBB_1"/>
    <property type="match status" value="1"/>
</dbReference>
<keyword evidence="3" id="KW-0732">Signal</keyword>
<evidence type="ECO:0000256" key="2">
    <source>
        <dbReference type="ARBA" id="ARBA00023316"/>
    </source>
</evidence>
<comment type="similarity">
    <text evidence="3 4">Belongs to the RlpA family.</text>
</comment>
<dbReference type="HAMAP" id="MF_02071">
    <property type="entry name" value="RlpA"/>
    <property type="match status" value="1"/>
</dbReference>
<name>A0ABV6ITF5_9PROT</name>
<dbReference type="PANTHER" id="PTHR34183">
    <property type="entry name" value="ENDOLYTIC PEPTIDOGLYCAN TRANSGLYCOSYLASE RLPA"/>
    <property type="match status" value="1"/>
</dbReference>
<evidence type="ECO:0000256" key="3">
    <source>
        <dbReference type="HAMAP-Rule" id="MF_02071"/>
    </source>
</evidence>
<dbReference type="PANTHER" id="PTHR34183:SF8">
    <property type="entry name" value="ENDOLYTIC PEPTIDOGLYCAN TRANSGLYCOSYLASE RLPA-RELATED"/>
    <property type="match status" value="1"/>
</dbReference>
<reference evidence="6 7" key="1">
    <citation type="submission" date="2024-09" db="EMBL/GenBank/DDBJ databases">
        <authorList>
            <person name="Sun Q."/>
            <person name="Mori K."/>
        </authorList>
    </citation>
    <scope>NUCLEOTIDE SEQUENCE [LARGE SCALE GENOMIC DNA]</scope>
    <source>
        <strain evidence="6 7">CCM 7468</strain>
    </source>
</reference>
<dbReference type="InterPro" id="IPR009009">
    <property type="entry name" value="RlpA-like_DPBB"/>
</dbReference>
<evidence type="ECO:0000256" key="4">
    <source>
        <dbReference type="RuleBase" id="RU003495"/>
    </source>
</evidence>
<keyword evidence="7" id="KW-1185">Reference proteome</keyword>
<protein>
    <recommendedName>
        <fullName evidence="3">Endolytic peptidoglycan transglycosylase RlpA</fullName>
        <ecNumber evidence="3">4.2.2.-</ecNumber>
    </recommendedName>
</protein>
<feature type="signal peptide" evidence="3">
    <location>
        <begin position="1"/>
        <end position="25"/>
    </location>
</feature>